<dbReference type="PIRSF" id="PIRSF029347">
    <property type="entry name" value="RecF"/>
    <property type="match status" value="1"/>
</dbReference>
<dbReference type="AlphaFoldDB" id="A0A7X9X530"/>
<protein>
    <submittedName>
        <fullName evidence="2">AAA family ATPase</fullName>
    </submittedName>
</protein>
<dbReference type="Proteomes" id="UP000583127">
    <property type="component" value="Unassembled WGS sequence"/>
</dbReference>
<feature type="domain" description="ATPase AAA-type core" evidence="1">
    <location>
        <begin position="27"/>
        <end position="327"/>
    </location>
</feature>
<dbReference type="Gene3D" id="3.40.50.300">
    <property type="entry name" value="P-loop containing nucleotide triphosphate hydrolases"/>
    <property type="match status" value="1"/>
</dbReference>
<dbReference type="InterPro" id="IPR003959">
    <property type="entry name" value="ATPase_AAA_core"/>
</dbReference>
<gene>
    <name evidence="2" type="ORF">HHL14_12175</name>
</gene>
<reference evidence="2 3" key="1">
    <citation type="submission" date="2020-04" db="EMBL/GenBank/DDBJ databases">
        <title>Paraburkholderia sp. G-4-1-8 isolated from soil.</title>
        <authorList>
            <person name="Dahal R.H."/>
        </authorList>
    </citation>
    <scope>NUCLEOTIDE SEQUENCE [LARGE SCALE GENOMIC DNA]</scope>
    <source>
        <strain evidence="2 3">G-4-1-8</strain>
    </source>
</reference>
<dbReference type="GO" id="GO:0016887">
    <property type="term" value="F:ATP hydrolysis activity"/>
    <property type="evidence" value="ECO:0007669"/>
    <property type="project" value="InterPro"/>
</dbReference>
<dbReference type="InterPro" id="IPR027417">
    <property type="entry name" value="P-loop_NTPase"/>
</dbReference>
<evidence type="ECO:0000259" key="1">
    <source>
        <dbReference type="Pfam" id="PF13304"/>
    </source>
</evidence>
<dbReference type="GO" id="GO:0000731">
    <property type="term" value="P:DNA synthesis involved in DNA repair"/>
    <property type="evidence" value="ECO:0007669"/>
    <property type="project" value="TreeGrafter"/>
</dbReference>
<evidence type="ECO:0000313" key="3">
    <source>
        <dbReference type="Proteomes" id="UP000583127"/>
    </source>
</evidence>
<dbReference type="SUPFAM" id="SSF52540">
    <property type="entry name" value="P-loop containing nucleoside triphosphate hydrolases"/>
    <property type="match status" value="1"/>
</dbReference>
<dbReference type="GO" id="GO:0006302">
    <property type="term" value="P:double-strand break repair"/>
    <property type="evidence" value="ECO:0007669"/>
    <property type="project" value="TreeGrafter"/>
</dbReference>
<dbReference type="GO" id="GO:0005524">
    <property type="term" value="F:ATP binding"/>
    <property type="evidence" value="ECO:0007669"/>
    <property type="project" value="InterPro"/>
</dbReference>
<evidence type="ECO:0000313" key="2">
    <source>
        <dbReference type="EMBL" id="NML31589.1"/>
    </source>
</evidence>
<dbReference type="EMBL" id="JABBFZ010000005">
    <property type="protein sequence ID" value="NML31589.1"/>
    <property type="molecule type" value="Genomic_DNA"/>
</dbReference>
<dbReference type="Pfam" id="PF13304">
    <property type="entry name" value="AAA_21"/>
    <property type="match status" value="1"/>
</dbReference>
<dbReference type="RefSeq" id="WP_169497855.1">
    <property type="nucleotide sequence ID" value="NZ_JABBFZ010000005.1"/>
</dbReference>
<proteinExistence type="predicted"/>
<organism evidence="2 3">
    <name type="scientific">Paraburkholderia antibiotica</name>
    <dbReference type="NCBI Taxonomy" id="2728839"/>
    <lineage>
        <taxon>Bacteria</taxon>
        <taxon>Pseudomonadati</taxon>
        <taxon>Pseudomonadota</taxon>
        <taxon>Betaproteobacteria</taxon>
        <taxon>Burkholderiales</taxon>
        <taxon>Burkholderiaceae</taxon>
        <taxon>Paraburkholderia</taxon>
    </lineage>
</organism>
<dbReference type="PANTHER" id="PTHR32182:SF22">
    <property type="entry name" value="ATP-DEPENDENT ENDONUCLEASE, OLD FAMILY-RELATED"/>
    <property type="match status" value="1"/>
</dbReference>
<comment type="caution">
    <text evidence="2">The sequence shown here is derived from an EMBL/GenBank/DDBJ whole genome shotgun (WGS) entry which is preliminary data.</text>
</comment>
<dbReference type="PANTHER" id="PTHR32182">
    <property type="entry name" value="DNA REPLICATION AND REPAIR PROTEIN RECF"/>
    <property type="match status" value="1"/>
</dbReference>
<accession>A0A7X9X530</accession>
<sequence>MLITRLKLKNWRNFKNLDVPLRSRTYVIGANASGKSNLLDVFRFLRDICKPAGGGLQKAIEDRGGLTKLRCLQARTDNEVEIYVAISEDADSDPLWEYTLAFRPEGKGLHRVLVTREIVKRGGRTTAVLDRPDNKDKGDTLRLTQTAIEQINSNTAFREVADFFRETTYLHLVPQLLKHGEIGARIVEGDPFGQGLLQRIAKTSQKTRDARLRRIQQSLEKAVPQFNQLKFEQDKVTGLPHLMASYQHWRTHGAWQREDQFSDGTLRLLGLLWMLQESNSLLLLEEPELSLNDAIVAHIPLMIDRVLRKQKAFGRQVIITTHSEALLRNPLDGRAILLLEPASDGTVARVADETELQLMSSGLSPADVLLPKTHPQGIDQLGLFA</sequence>
<name>A0A7X9X530_9BURK</name>
<dbReference type="InterPro" id="IPR014555">
    <property type="entry name" value="RecF-like"/>
</dbReference>
<keyword evidence="3" id="KW-1185">Reference proteome</keyword>